<dbReference type="EMBL" id="SNRW01002315">
    <property type="protein sequence ID" value="KAA6393178.1"/>
    <property type="molecule type" value="Genomic_DNA"/>
</dbReference>
<evidence type="ECO:0000313" key="1">
    <source>
        <dbReference type="EMBL" id="KAA6393178.1"/>
    </source>
</evidence>
<proteinExistence type="predicted"/>
<dbReference type="Proteomes" id="UP000324800">
    <property type="component" value="Unassembled WGS sequence"/>
</dbReference>
<name>A0A5J4WE14_9EUKA</name>
<comment type="caution">
    <text evidence="1">The sequence shown here is derived from an EMBL/GenBank/DDBJ whole genome shotgun (WGS) entry which is preliminary data.</text>
</comment>
<gene>
    <name evidence="1" type="ORF">EZS28_011291</name>
</gene>
<reference evidence="1 2" key="1">
    <citation type="submission" date="2019-03" db="EMBL/GenBank/DDBJ databases">
        <title>Single cell metagenomics reveals metabolic interactions within the superorganism composed of flagellate Streblomastix strix and complex community of Bacteroidetes bacteria on its surface.</title>
        <authorList>
            <person name="Treitli S.C."/>
            <person name="Kolisko M."/>
            <person name="Husnik F."/>
            <person name="Keeling P."/>
            <person name="Hampl V."/>
        </authorList>
    </citation>
    <scope>NUCLEOTIDE SEQUENCE [LARGE SCALE GENOMIC DNA]</scope>
    <source>
        <strain evidence="1">ST1C</strain>
    </source>
</reference>
<evidence type="ECO:0000313" key="2">
    <source>
        <dbReference type="Proteomes" id="UP000324800"/>
    </source>
</evidence>
<organism evidence="1 2">
    <name type="scientific">Streblomastix strix</name>
    <dbReference type="NCBI Taxonomy" id="222440"/>
    <lineage>
        <taxon>Eukaryota</taxon>
        <taxon>Metamonada</taxon>
        <taxon>Preaxostyla</taxon>
        <taxon>Oxymonadida</taxon>
        <taxon>Streblomastigidae</taxon>
        <taxon>Streblomastix</taxon>
    </lineage>
</organism>
<sequence length="66" mass="7549">MLQLIDPLVHVETQSLRLDFELNQGSYKLQHHFCDVETYLCNIEEAEALRRCIGVAEGEQALGECK</sequence>
<accession>A0A5J4WE14</accession>
<protein>
    <submittedName>
        <fullName evidence="1">Uncharacterized protein</fullName>
    </submittedName>
</protein>
<dbReference type="AlphaFoldDB" id="A0A5J4WE14"/>